<evidence type="ECO:0000313" key="1">
    <source>
        <dbReference type="EMBL" id="AGH31742.1"/>
    </source>
</evidence>
<protein>
    <submittedName>
        <fullName evidence="1">Uncharacterized protein</fullName>
    </submittedName>
</protein>
<organism evidence="1 2">
    <name type="scientific">Synechococcus phage S-SKS1</name>
    <dbReference type="NCBI Taxonomy" id="754042"/>
    <lineage>
        <taxon>Viruses</taxon>
        <taxon>Duplodnaviria</taxon>
        <taxon>Heunggongvirae</taxon>
        <taxon>Uroviricota</taxon>
        <taxon>Caudoviricetes</taxon>
        <taxon>Llyrvirus</taxon>
        <taxon>Llyrvirus SSKS1</taxon>
    </lineage>
</organism>
<accession>M4R1V5</accession>
<dbReference type="KEGG" id="vg:15011147"/>
<dbReference type="GeneID" id="15011147"/>
<dbReference type="Proteomes" id="UP000201252">
    <property type="component" value="Segment"/>
</dbReference>
<gene>
    <name evidence="1" type="ORF">SWZG_00236</name>
</gene>
<name>M4R1V5_9CAUD</name>
<dbReference type="EMBL" id="HQ633071">
    <property type="protein sequence ID" value="AGH31742.1"/>
    <property type="molecule type" value="Genomic_DNA"/>
</dbReference>
<reference evidence="1 2" key="1">
    <citation type="submission" date="2010-10" db="EMBL/GenBank/DDBJ databases">
        <title>The Genome Sequence of Synechococcus phage S-SKS1.</title>
        <authorList>
            <consortium name="The Broad Institute Genome Sequencing Platform"/>
            <person name="Henn M.R."/>
            <person name="Clokie M."/>
            <person name="Levin J."/>
            <person name="Malboeuf C."/>
            <person name="Casali M."/>
            <person name="Russ C."/>
            <person name="Lennon N."/>
            <person name="Chapman S.B."/>
            <person name="Erlich R."/>
            <person name="Young S.K."/>
            <person name="Yandava C."/>
            <person name="Zeng Q."/>
            <person name="Alvarado L."/>
            <person name="Anderson S."/>
            <person name="Berlin A."/>
            <person name="Chen Z."/>
            <person name="Freedman E."/>
            <person name="Gellesch M."/>
            <person name="Goldberg J."/>
            <person name="Green L."/>
            <person name="Griggs A."/>
            <person name="Gujja S."/>
            <person name="Heilman E.R."/>
            <person name="Heiman D."/>
            <person name="Hollinger A."/>
            <person name="Howarth C."/>
            <person name="Larson L."/>
            <person name="Mehta T."/>
            <person name="Pearson M."/>
            <person name="Roberts A."/>
            <person name="Ryan E."/>
            <person name="Saif S."/>
            <person name="Shea T."/>
            <person name="Shenoy N."/>
            <person name="Sisk P."/>
            <person name="Stolte C."/>
            <person name="Sykes S."/>
            <person name="White J."/>
            <person name="Haas B."/>
            <person name="Nusbaum C."/>
            <person name="Birren B."/>
        </authorList>
    </citation>
    <scope>NUCLEOTIDE SEQUENCE [LARGE SCALE GENOMIC DNA]</scope>
</reference>
<sequence>MTAQYVLFLVFGVILYAIVTDPNVARAFDYVLKLVNTNIRRELWWLKNNPANPVVKYMMYRKNLKLAEELTAKINKHLEAKE</sequence>
<evidence type="ECO:0000313" key="2">
    <source>
        <dbReference type="Proteomes" id="UP000201252"/>
    </source>
</evidence>
<dbReference type="RefSeq" id="YP_007674594.1">
    <property type="nucleotide sequence ID" value="NC_020851.1"/>
</dbReference>
<proteinExistence type="predicted"/>
<keyword evidence="2" id="KW-1185">Reference proteome</keyword>